<evidence type="ECO:0000256" key="1">
    <source>
        <dbReference type="ARBA" id="ARBA00004141"/>
    </source>
</evidence>
<feature type="transmembrane region" description="Helical" evidence="5">
    <location>
        <begin position="83"/>
        <end position="105"/>
    </location>
</feature>
<feature type="transmembrane region" description="Helical" evidence="5">
    <location>
        <begin position="143"/>
        <end position="165"/>
    </location>
</feature>
<feature type="transmembrane region" description="Helical" evidence="5">
    <location>
        <begin position="43"/>
        <end position="62"/>
    </location>
</feature>
<organism evidence="6 7">
    <name type="scientific">Winogradskyella immobilis</name>
    <dbReference type="NCBI Taxonomy" id="2816852"/>
    <lineage>
        <taxon>Bacteria</taxon>
        <taxon>Pseudomonadati</taxon>
        <taxon>Bacteroidota</taxon>
        <taxon>Flavobacteriia</taxon>
        <taxon>Flavobacteriales</taxon>
        <taxon>Flavobacteriaceae</taxon>
        <taxon>Winogradskyella</taxon>
    </lineage>
</organism>
<feature type="transmembrane region" description="Helical" evidence="5">
    <location>
        <begin position="171"/>
        <end position="191"/>
    </location>
</feature>
<keyword evidence="2 5" id="KW-0812">Transmembrane</keyword>
<feature type="transmembrane region" description="Helical" evidence="5">
    <location>
        <begin position="383"/>
        <end position="404"/>
    </location>
</feature>
<evidence type="ECO:0000256" key="3">
    <source>
        <dbReference type="ARBA" id="ARBA00022989"/>
    </source>
</evidence>
<feature type="transmembrane region" description="Helical" evidence="5">
    <location>
        <begin position="111"/>
        <end position="131"/>
    </location>
</feature>
<dbReference type="PANTHER" id="PTHR43424:SF1">
    <property type="entry name" value="LOCUS PUTATIVE PROTEIN 1-RELATED"/>
    <property type="match status" value="1"/>
</dbReference>
<dbReference type="PANTHER" id="PTHR43424">
    <property type="entry name" value="LOCUS PUTATIVE PROTEIN 1-RELATED"/>
    <property type="match status" value="1"/>
</dbReference>
<evidence type="ECO:0000256" key="4">
    <source>
        <dbReference type="ARBA" id="ARBA00023136"/>
    </source>
</evidence>
<feature type="transmembrane region" description="Helical" evidence="5">
    <location>
        <begin position="294"/>
        <end position="319"/>
    </location>
</feature>
<feature type="transmembrane region" description="Helical" evidence="5">
    <location>
        <begin position="248"/>
        <end position="274"/>
    </location>
</feature>
<comment type="caution">
    <text evidence="6">The sequence shown here is derived from an EMBL/GenBank/DDBJ whole genome shotgun (WGS) entry which is preliminary data.</text>
</comment>
<reference evidence="7" key="1">
    <citation type="submission" date="2021-03" db="EMBL/GenBank/DDBJ databases">
        <title>Genome of Cognatishimia sp. F0-27.</title>
        <authorList>
            <person name="Ping X."/>
        </authorList>
    </citation>
    <scope>NUCLEOTIDE SEQUENCE [LARGE SCALE GENOMIC DNA]</scope>
    <source>
        <strain evidence="7">E313</strain>
    </source>
</reference>
<keyword evidence="7" id="KW-1185">Reference proteome</keyword>
<dbReference type="InterPro" id="IPR002797">
    <property type="entry name" value="Polysacc_synth"/>
</dbReference>
<keyword evidence="4 5" id="KW-0472">Membrane</keyword>
<accession>A0ABS8EK55</accession>
<evidence type="ECO:0000313" key="6">
    <source>
        <dbReference type="EMBL" id="MCC1483480.1"/>
    </source>
</evidence>
<sequence length="437" mass="50044">MKINNKNLLNLIFGVFAKLFSGLKLALLGIIIARYLGPKDFGVFSYVISLVTLFTVFAEFRLQSILVRDFSEKKIKKEVLLGSALKICLFFATAGYILLSIVVFLLDDENIIKYFVLIYGLSYFFQIFRFLRAFFISKLLNKIIIRAELLTALIILLTGILFIYCELSIDYFIILRVFDVFLFSAILIFLYTISEGSVFKWKDNVLVRKQLIKDSFPLVLSGIAVVIFNRVDQIMLKHFINDYAVGQYSAAVSITGIISFIPIVLSESITPTLISKRMLSKKNYNLNRQAFSNVIIWGSLVLSIIVMLLSPIIINILYGKEYYPAIEVMKIFAFKGLFVAMGAVAAQIMIIEAVHQLAYIKSVVGGVVNIIFNYILILKLGMIGAVWASLLAFFFSSYITHYFIKRYRYIFWIQTKSLFFGWYYLVRDVKTLANIKN</sequence>
<dbReference type="InterPro" id="IPR052556">
    <property type="entry name" value="PolySynth_Transporter"/>
</dbReference>
<feature type="transmembrane region" description="Helical" evidence="5">
    <location>
        <begin position="12"/>
        <end position="37"/>
    </location>
</feature>
<evidence type="ECO:0000256" key="5">
    <source>
        <dbReference type="SAM" id="Phobius"/>
    </source>
</evidence>
<comment type="subcellular location">
    <subcellularLocation>
        <location evidence="1">Membrane</location>
        <topology evidence="1">Multi-pass membrane protein</topology>
    </subcellularLocation>
</comment>
<evidence type="ECO:0000313" key="7">
    <source>
        <dbReference type="Proteomes" id="UP000778797"/>
    </source>
</evidence>
<dbReference type="CDD" id="cd13128">
    <property type="entry name" value="MATE_Wzx_like"/>
    <property type="match status" value="1"/>
</dbReference>
<dbReference type="Pfam" id="PF01943">
    <property type="entry name" value="Polysacc_synt"/>
    <property type="match status" value="1"/>
</dbReference>
<feature type="transmembrane region" description="Helical" evidence="5">
    <location>
        <begin position="331"/>
        <end position="351"/>
    </location>
</feature>
<dbReference type="EMBL" id="JAFMPT010000002">
    <property type="protein sequence ID" value="MCC1483480.1"/>
    <property type="molecule type" value="Genomic_DNA"/>
</dbReference>
<gene>
    <name evidence="6" type="ORF">J1C55_02660</name>
</gene>
<name>A0ABS8EK55_9FLAO</name>
<dbReference type="RefSeq" id="WP_227475927.1">
    <property type="nucleotide sequence ID" value="NZ_JAFMPT010000002.1"/>
</dbReference>
<protein>
    <submittedName>
        <fullName evidence="6">Flippase</fullName>
    </submittedName>
</protein>
<proteinExistence type="predicted"/>
<evidence type="ECO:0000256" key="2">
    <source>
        <dbReference type="ARBA" id="ARBA00022692"/>
    </source>
</evidence>
<dbReference type="Proteomes" id="UP000778797">
    <property type="component" value="Unassembled WGS sequence"/>
</dbReference>
<keyword evidence="3 5" id="KW-1133">Transmembrane helix</keyword>
<feature type="transmembrane region" description="Helical" evidence="5">
    <location>
        <begin position="211"/>
        <end position="228"/>
    </location>
</feature>
<reference evidence="7" key="2">
    <citation type="submission" date="2023-07" db="EMBL/GenBank/DDBJ databases">
        <title>Genome of Winogradskyella sp. E313.</title>
        <authorList>
            <person name="Zhou Y."/>
        </authorList>
    </citation>
    <scope>NUCLEOTIDE SEQUENCE [LARGE SCALE GENOMIC DNA]</scope>
    <source>
        <strain evidence="7">E313</strain>
    </source>
</reference>